<dbReference type="OrthoDB" id="219094at2"/>
<dbReference type="STRING" id="243090.RB10757"/>
<gene>
    <name evidence="1" type="ordered locus">RB10757</name>
</gene>
<dbReference type="KEGG" id="rba:RB10757"/>
<dbReference type="InterPro" id="IPR016024">
    <property type="entry name" value="ARM-type_fold"/>
</dbReference>
<dbReference type="Proteomes" id="UP000001025">
    <property type="component" value="Chromosome"/>
</dbReference>
<dbReference type="EMBL" id="BX294152">
    <property type="protein sequence ID" value="CAD76978.1"/>
    <property type="molecule type" value="Genomic_DNA"/>
</dbReference>
<organism evidence="1 2">
    <name type="scientific">Rhodopirellula baltica (strain DSM 10527 / NCIMB 13988 / SH1)</name>
    <dbReference type="NCBI Taxonomy" id="243090"/>
    <lineage>
        <taxon>Bacteria</taxon>
        <taxon>Pseudomonadati</taxon>
        <taxon>Planctomycetota</taxon>
        <taxon>Planctomycetia</taxon>
        <taxon>Pirellulales</taxon>
        <taxon>Pirellulaceae</taxon>
        <taxon>Rhodopirellula</taxon>
    </lineage>
</organism>
<dbReference type="InParanoid" id="Q7UKA3"/>
<protein>
    <submittedName>
        <fullName evidence="1">Uncharacterized protein</fullName>
    </submittedName>
</protein>
<dbReference type="PATRIC" id="fig|243090.15.peg.5195"/>
<dbReference type="eggNOG" id="COG1413">
    <property type="taxonomic scope" value="Bacteria"/>
</dbReference>
<proteinExistence type="predicted"/>
<sequence length="1060" mass="119164">MLRWPHSPTFCFEGLDLGVPLVLGIPPRERRNMTSPNTPGRAADEQSRIYAMLQDATTIESVEKVLHAISEASATLDSSNLWFLRRNAIDLIREFSSLDTDRLAEFALAQIVPLCSPANDAGGGDFDLREMDSFRARQYLYDWLYGFPAELMIPIRKGVMSELEKRLRTNPHQEILWIISRIGYRESSLVDLLWNIADRESQHSDAAVSTLISLGPKKSDRERILEIVTRKLEQDQIDDVVTLAIQELVGPEYIELAEWLLEIALANSENEPDRDLSLAISVATRAVDRCDANTPANDRIWNLIREEHKIVTRSGEYGYRCASSQVVTDYFDFVLECNDAPQDTTRNYILLSRLRDLLKPIHLENWRSSRTDTLVRVLESLARLNTENTGNFHTIKQSLKKESLDILATFGHRWSDNLIHDVILGETNAFASSESAATLACFQINAVPDTILQAVKSAENIDQTGDQHVFRQKGIVDLVRSSNSRSAFEAILQFGFSHNGYALLSTVAAIVDLAFCRIREGDEDVIETLLHVSKTAEKECQRDAAISAFCSLAKNGFVPARFVSSLWSFASDGDLQSFSRGDALEAIGAIDVPETEQWRGGVVEIAKADEPRLSWQAWDCILKRGWLSRDVEQLLHLRLGIEVQGEKLRIKDATETEGWQGYLIGMLFASNQMGYEKCVVDCLNQGQPETVYQLTAGLKAVGKNCLPSIGEALASRLTKYNTDRTSESGLFKLLSNVAPTALIGLAASTEWQDWLPETKYAYSESVRSCTLQNNGLEASSVGIFFELMTDPAYQVRRSAYRACSEIAGNFLFQTCSLWSRIDDIELRKRAAEAAAWLPLQFDDSTIRELGFSEDPEPAVRKAWKGVLLERRQRAWLDSYLRLVLDHCGGDNDQIASHFRYGMAVARLGDDDSIQKLIDKAKDKQLSANGRHWLHKILKETRKQWKETTSKWPEPWADQRDSIEIVDGEIGLGDSIPVPARITLWRQQSKSLLGLYEWGGVAEELPGSISRSNAAFDDYQMTLLLPGRSPTAIIFNSSNFESSGKTRLKFFSNDPYPSETK</sequence>
<dbReference type="EnsemblBacteria" id="CAD76978">
    <property type="protein sequence ID" value="CAD76978"/>
    <property type="gene ID" value="RB10757"/>
</dbReference>
<reference evidence="1 2" key="1">
    <citation type="journal article" date="2003" name="Proc. Natl. Acad. Sci. U.S.A.">
        <title>Complete genome sequence of the marine planctomycete Pirellula sp. strain 1.</title>
        <authorList>
            <person name="Gloeckner F.O."/>
            <person name="Kube M."/>
            <person name="Bauer M."/>
            <person name="Teeling H."/>
            <person name="Lombardot T."/>
            <person name="Ludwig W."/>
            <person name="Gade D."/>
            <person name="Beck A."/>
            <person name="Borzym K."/>
            <person name="Heitmann K."/>
            <person name="Rabus R."/>
            <person name="Schlesner H."/>
            <person name="Amann R."/>
            <person name="Reinhardt R."/>
        </authorList>
    </citation>
    <scope>NUCLEOTIDE SEQUENCE [LARGE SCALE GENOMIC DNA]</scope>
    <source>
        <strain evidence="2">DSM 10527 / NCIMB 13988 / SH1</strain>
    </source>
</reference>
<evidence type="ECO:0000313" key="1">
    <source>
        <dbReference type="EMBL" id="CAD76978.1"/>
    </source>
</evidence>
<dbReference type="HOGENOM" id="CLU_289330_0_0_0"/>
<dbReference type="AlphaFoldDB" id="Q7UKA3"/>
<accession>Q7UKA3</accession>
<dbReference type="SUPFAM" id="SSF48371">
    <property type="entry name" value="ARM repeat"/>
    <property type="match status" value="1"/>
</dbReference>
<evidence type="ECO:0000313" key="2">
    <source>
        <dbReference type="Proteomes" id="UP000001025"/>
    </source>
</evidence>
<keyword evidence="2" id="KW-1185">Reference proteome</keyword>
<name>Q7UKA3_RHOBA</name>